<evidence type="ECO:0000256" key="1">
    <source>
        <dbReference type="ARBA" id="ARBA00001933"/>
    </source>
</evidence>
<dbReference type="PANTHER" id="PTHR43727">
    <property type="entry name" value="DIAMINOPIMELATE DECARBOXYLASE"/>
    <property type="match status" value="1"/>
</dbReference>
<evidence type="ECO:0000313" key="5">
    <source>
        <dbReference type="EMBL" id="MEJ8641972.1"/>
    </source>
</evidence>
<gene>
    <name evidence="5" type="ORF">WKI68_11850</name>
</gene>
<name>A0ABU8U265_9ACTN</name>
<dbReference type="EMBL" id="JBBKAM010000002">
    <property type="protein sequence ID" value="MEJ8641972.1"/>
    <property type="molecule type" value="Genomic_DNA"/>
</dbReference>
<keyword evidence="6" id="KW-1185">Reference proteome</keyword>
<organism evidence="5 6">
    <name type="scientific">Streptomyces caledonius</name>
    <dbReference type="NCBI Taxonomy" id="3134107"/>
    <lineage>
        <taxon>Bacteria</taxon>
        <taxon>Bacillati</taxon>
        <taxon>Actinomycetota</taxon>
        <taxon>Actinomycetes</taxon>
        <taxon>Kitasatosporales</taxon>
        <taxon>Streptomycetaceae</taxon>
        <taxon>Streptomyces</taxon>
    </lineage>
</organism>
<dbReference type="InterPro" id="IPR022643">
    <property type="entry name" value="De-COase2_C"/>
</dbReference>
<dbReference type="SUPFAM" id="SSF50621">
    <property type="entry name" value="Alanine racemase C-terminal domain-like"/>
    <property type="match status" value="1"/>
</dbReference>
<keyword evidence="2" id="KW-0663">Pyridoxal phosphate</keyword>
<dbReference type="InterPro" id="IPR022644">
    <property type="entry name" value="De-COase2_N"/>
</dbReference>
<feature type="domain" description="Orn/DAP/Arg decarboxylase 2 C-terminal" evidence="3">
    <location>
        <begin position="15"/>
        <end position="368"/>
    </location>
</feature>
<dbReference type="InterPro" id="IPR009006">
    <property type="entry name" value="Ala_racemase/Decarboxylase_C"/>
</dbReference>
<evidence type="ECO:0000259" key="3">
    <source>
        <dbReference type="Pfam" id="PF00278"/>
    </source>
</evidence>
<evidence type="ECO:0000256" key="2">
    <source>
        <dbReference type="ARBA" id="ARBA00022898"/>
    </source>
</evidence>
<evidence type="ECO:0000259" key="4">
    <source>
        <dbReference type="Pfam" id="PF02784"/>
    </source>
</evidence>
<comment type="caution">
    <text evidence="5">The sequence shown here is derived from an EMBL/GenBank/DDBJ whole genome shotgun (WGS) entry which is preliminary data.</text>
</comment>
<comment type="cofactor">
    <cofactor evidence="1">
        <name>pyridoxal 5'-phosphate</name>
        <dbReference type="ChEBI" id="CHEBI:597326"/>
    </cofactor>
</comment>
<accession>A0ABU8U265</accession>
<dbReference type="Gene3D" id="3.20.20.10">
    <property type="entry name" value="Alanine racemase"/>
    <property type="match status" value="1"/>
</dbReference>
<reference evidence="5 6" key="1">
    <citation type="submission" date="2024-03" db="EMBL/GenBank/DDBJ databases">
        <title>Novel Streptomyces species of biotechnological and ecological value are a feature of Machair soil.</title>
        <authorList>
            <person name="Prole J.R."/>
            <person name="Goodfellow M."/>
            <person name="Allenby N."/>
            <person name="Ward A.C."/>
        </authorList>
    </citation>
    <scope>NUCLEOTIDE SEQUENCE [LARGE SCALE GENOMIC DNA]</scope>
    <source>
        <strain evidence="5 6">MS1.HAVA.3</strain>
    </source>
</reference>
<dbReference type="InterPro" id="IPR029066">
    <property type="entry name" value="PLP-binding_barrel"/>
</dbReference>
<dbReference type="InterPro" id="IPR022657">
    <property type="entry name" value="De-COase2_CS"/>
</dbReference>
<dbReference type="Pfam" id="PF00278">
    <property type="entry name" value="Orn_DAP_Arg_deC"/>
    <property type="match status" value="1"/>
</dbReference>
<protein>
    <submittedName>
        <fullName evidence="5">Type III PLP-dependent enzyme</fullName>
    </submittedName>
</protein>
<feature type="domain" description="Orn/DAP/Arg decarboxylase 2 N-terminal" evidence="4">
    <location>
        <begin position="26"/>
        <end position="278"/>
    </location>
</feature>
<sequence length="415" mass="43698">MTTHAALAERFGTPLYVYDLDKVTEGRRALFAALPEGFELFYAFKANPHPDVARALREGDGEGGACRAEISSTGELTAALEAGFAAGECLYTGPGKTDAELDDAVVRGVRLFSVESHTDLRHVGAAALRHGAADVRALLRINSATGSATTSIRMTGRPSQFGIDSETLPALMPQLLAVPGVRVVGAHLFTMSNAKNEDALVEELRHAVELAARLEREAGLPIELLDIGGGFSSPYAVPGTRARYDKLRTELEGILDLHLPRWRDGSITLACESGRYLAGESGSLLTGVVNVKESRGSRFVILDAGINAVGGLSGLGRLLPAAVGVDGEDLDETGSLVGPLCTPGDLLGRDIALPALAPGDVVTVPNVGAYGVTASLLAFLGRPAPTEVAFRGDRIVSVSRIDYRRVHEPLEGTDR</sequence>
<dbReference type="PROSITE" id="PS00879">
    <property type="entry name" value="ODR_DC_2_2"/>
    <property type="match status" value="1"/>
</dbReference>
<proteinExistence type="predicted"/>
<dbReference type="SUPFAM" id="SSF51419">
    <property type="entry name" value="PLP-binding barrel"/>
    <property type="match status" value="1"/>
</dbReference>
<dbReference type="Gene3D" id="2.40.37.10">
    <property type="entry name" value="Lyase, Ornithine Decarboxylase, Chain A, domain 1"/>
    <property type="match status" value="1"/>
</dbReference>
<dbReference type="Proteomes" id="UP001382904">
    <property type="component" value="Unassembled WGS sequence"/>
</dbReference>
<evidence type="ECO:0000313" key="6">
    <source>
        <dbReference type="Proteomes" id="UP001382904"/>
    </source>
</evidence>
<dbReference type="Pfam" id="PF02784">
    <property type="entry name" value="Orn_Arg_deC_N"/>
    <property type="match status" value="1"/>
</dbReference>
<dbReference type="PANTHER" id="PTHR43727:SF2">
    <property type="entry name" value="GROUP IV DECARBOXYLASE"/>
    <property type="match status" value="1"/>
</dbReference>